<name>A0AA38LZE8_9CUCU</name>
<reference evidence="2" key="1">
    <citation type="journal article" date="2023" name="G3 (Bethesda)">
        <title>Whole genome assemblies of Zophobas morio and Tenebrio molitor.</title>
        <authorList>
            <person name="Kaur S."/>
            <person name="Stinson S.A."/>
            <person name="diCenzo G.C."/>
        </authorList>
    </citation>
    <scope>NUCLEOTIDE SEQUENCE</scope>
    <source>
        <strain evidence="2">QUZm001</strain>
    </source>
</reference>
<dbReference type="GO" id="GO:0140616">
    <property type="term" value="F:iodotyrosine deiodinase activity"/>
    <property type="evidence" value="ECO:0007669"/>
    <property type="project" value="UniProtKB-ARBA"/>
</dbReference>
<feature type="domain" description="Nitroreductase" evidence="1">
    <location>
        <begin position="9"/>
        <end position="95"/>
    </location>
</feature>
<dbReference type="SUPFAM" id="SSF55469">
    <property type="entry name" value="FMN-dependent nitroreductase-like"/>
    <property type="match status" value="1"/>
</dbReference>
<dbReference type="Gene3D" id="3.40.109.10">
    <property type="entry name" value="NADH Oxidase"/>
    <property type="match status" value="1"/>
</dbReference>
<organism evidence="2 3">
    <name type="scientific">Zophobas morio</name>
    <dbReference type="NCBI Taxonomy" id="2755281"/>
    <lineage>
        <taxon>Eukaryota</taxon>
        <taxon>Metazoa</taxon>
        <taxon>Ecdysozoa</taxon>
        <taxon>Arthropoda</taxon>
        <taxon>Hexapoda</taxon>
        <taxon>Insecta</taxon>
        <taxon>Pterygota</taxon>
        <taxon>Neoptera</taxon>
        <taxon>Endopterygota</taxon>
        <taxon>Coleoptera</taxon>
        <taxon>Polyphaga</taxon>
        <taxon>Cucujiformia</taxon>
        <taxon>Tenebrionidae</taxon>
        <taxon>Zophobas</taxon>
    </lineage>
</organism>
<dbReference type="InterPro" id="IPR000415">
    <property type="entry name" value="Nitroreductase-like"/>
</dbReference>
<accession>A0AA38LZE8</accession>
<dbReference type="AlphaFoldDB" id="A0AA38LZE8"/>
<evidence type="ECO:0000313" key="2">
    <source>
        <dbReference type="EMBL" id="KAJ3615883.1"/>
    </source>
</evidence>
<sequence>MNKFLDLAKARYTAKEYVPNIKLTQDQINYIMEAANYAPTAHGLQPARPILIESDEIRVLVKDGFMPHNYAKLDNASAIILIKGETDKFFTSNPTKNINERRVDRLKLSDEIAKRMSDGVM</sequence>
<keyword evidence="3" id="KW-1185">Reference proteome</keyword>
<gene>
    <name evidence="2" type="ORF">Zmor_012223</name>
</gene>
<dbReference type="Pfam" id="PF00881">
    <property type="entry name" value="Nitroreductase"/>
    <property type="match status" value="1"/>
</dbReference>
<proteinExistence type="predicted"/>
<dbReference type="InterPro" id="IPR029479">
    <property type="entry name" value="Nitroreductase"/>
</dbReference>
<dbReference type="EMBL" id="JALNTZ010003835">
    <property type="protein sequence ID" value="KAJ3615883.1"/>
    <property type="molecule type" value="Genomic_DNA"/>
</dbReference>
<dbReference type="Proteomes" id="UP001168821">
    <property type="component" value="Unassembled WGS sequence"/>
</dbReference>
<protein>
    <recommendedName>
        <fullName evidence="1">Nitroreductase domain-containing protein</fullName>
    </recommendedName>
</protein>
<comment type="caution">
    <text evidence="2">The sequence shown here is derived from an EMBL/GenBank/DDBJ whole genome shotgun (WGS) entry which is preliminary data.</text>
</comment>
<evidence type="ECO:0000313" key="3">
    <source>
        <dbReference type="Proteomes" id="UP001168821"/>
    </source>
</evidence>
<evidence type="ECO:0000259" key="1">
    <source>
        <dbReference type="Pfam" id="PF00881"/>
    </source>
</evidence>